<accession>A0A9N9GKF4</accession>
<dbReference type="OrthoDB" id="2448326at2759"/>
<dbReference type="EMBL" id="CAJVPK010002198">
    <property type="protein sequence ID" value="CAG8608328.1"/>
    <property type="molecule type" value="Genomic_DNA"/>
</dbReference>
<sequence length="533" mass="62820">MISQNKIQHTNSPWIFNSLNRLQYEELFEINLQMQDVLDRELYSFLSEIFNLLSEEKSSVINTIDSLIASAETNITSMKQCLNCHQKNIENRKQTCPKCKIWLLTLAEIQKEKLINIEDETVDRSMMPLIFKPCNFNQESSVMPSSRISLTQRPADHRVNIPEIYIPDLINLNPNSIANVKKVLLHIEKISGIKDGTRKWIAVTCDGVPYHHTTKINKKFPWLILIPEQLHEKMNMLKAYVKLNWEIDLKQFAICQGYQTDNQLSFFKKCVDHHKSWDSICNIYHQAIAMELMWPYIKTHSDPSIEGYIAWAKEQQDLLYQIKYEQTFVYLQAIINYQKAIRTNDPLLKKAAKRIFSPIWFARRHPIYRLIEIADEIQLIQLYPEIRETLIPPVLQYHHWKIAARNSNTRTSCQSLGNDELSDQLKNFTYLTKQVRKNYIVEIFINQNSSSFFRKIPITKQEADMQDIKENMTKVEISLKIETLLEQLSETARKKYSGFRLKKRDELLSILQEIKYLFNSNNEFDNQDSLENS</sequence>
<evidence type="ECO:0000313" key="1">
    <source>
        <dbReference type="EMBL" id="CAG8608328.1"/>
    </source>
</evidence>
<evidence type="ECO:0000313" key="2">
    <source>
        <dbReference type="Proteomes" id="UP000789706"/>
    </source>
</evidence>
<gene>
    <name evidence="1" type="ORF">DEBURN_LOCUS9856</name>
</gene>
<dbReference type="Proteomes" id="UP000789706">
    <property type="component" value="Unassembled WGS sequence"/>
</dbReference>
<protein>
    <submittedName>
        <fullName evidence="1">9857_t:CDS:1</fullName>
    </submittedName>
</protein>
<keyword evidence="2" id="KW-1185">Reference proteome</keyword>
<name>A0A9N9GKF4_9GLOM</name>
<dbReference type="AlphaFoldDB" id="A0A9N9GKF4"/>
<comment type="caution">
    <text evidence="1">The sequence shown here is derived from an EMBL/GenBank/DDBJ whole genome shotgun (WGS) entry which is preliminary data.</text>
</comment>
<reference evidence="1" key="1">
    <citation type="submission" date="2021-06" db="EMBL/GenBank/DDBJ databases">
        <authorList>
            <person name="Kallberg Y."/>
            <person name="Tangrot J."/>
            <person name="Rosling A."/>
        </authorList>
    </citation>
    <scope>NUCLEOTIDE SEQUENCE</scope>
    <source>
        <strain evidence="1">AZ414A</strain>
    </source>
</reference>
<proteinExistence type="predicted"/>
<organism evidence="1 2">
    <name type="scientific">Diversispora eburnea</name>
    <dbReference type="NCBI Taxonomy" id="1213867"/>
    <lineage>
        <taxon>Eukaryota</taxon>
        <taxon>Fungi</taxon>
        <taxon>Fungi incertae sedis</taxon>
        <taxon>Mucoromycota</taxon>
        <taxon>Glomeromycotina</taxon>
        <taxon>Glomeromycetes</taxon>
        <taxon>Diversisporales</taxon>
        <taxon>Diversisporaceae</taxon>
        <taxon>Diversispora</taxon>
    </lineage>
</organism>